<dbReference type="GeneTree" id="ENSGT00940000153904"/>
<dbReference type="InterPro" id="IPR008936">
    <property type="entry name" value="Rho_GTPase_activation_prot"/>
</dbReference>
<reference evidence="4" key="2">
    <citation type="submission" date="2025-08" db="UniProtKB">
        <authorList>
            <consortium name="Ensembl"/>
        </authorList>
    </citation>
    <scope>IDENTIFICATION</scope>
</reference>
<evidence type="ECO:0000313" key="5">
    <source>
        <dbReference type="Proteomes" id="UP000005226"/>
    </source>
</evidence>
<dbReference type="GO" id="GO:0005096">
    <property type="term" value="F:GTPase activator activity"/>
    <property type="evidence" value="ECO:0007669"/>
    <property type="project" value="UniProtKB-KW"/>
</dbReference>
<feature type="compositionally biased region" description="Low complexity" evidence="2">
    <location>
        <begin position="150"/>
        <end position="170"/>
    </location>
</feature>
<evidence type="ECO:0000259" key="3">
    <source>
        <dbReference type="PROSITE" id="PS50238"/>
    </source>
</evidence>
<feature type="region of interest" description="Disordered" evidence="2">
    <location>
        <begin position="105"/>
        <end position="192"/>
    </location>
</feature>
<dbReference type="InterPro" id="IPR000198">
    <property type="entry name" value="RhoGAP_dom"/>
</dbReference>
<keyword evidence="1" id="KW-0343">GTPase activation</keyword>
<keyword evidence="5" id="KW-1185">Reference proteome</keyword>
<feature type="domain" description="Rho-GAP" evidence="3">
    <location>
        <begin position="225"/>
        <end position="298"/>
    </location>
</feature>
<dbReference type="Gene3D" id="1.10.555.10">
    <property type="entry name" value="Rho GTPase activation protein"/>
    <property type="match status" value="1"/>
</dbReference>
<dbReference type="AlphaFoldDB" id="A0A674PI52"/>
<proteinExistence type="predicted"/>
<protein>
    <submittedName>
        <fullName evidence="4">Rho GTPase activating protein 6</fullName>
    </submittedName>
</protein>
<dbReference type="GO" id="GO:0007165">
    <property type="term" value="P:signal transduction"/>
    <property type="evidence" value="ECO:0007669"/>
    <property type="project" value="InterPro"/>
</dbReference>
<accession>A0A674PI52</accession>
<dbReference type="Ensembl" id="ENSTRUT00000090952.1">
    <property type="protein sequence ID" value="ENSTRUP00000085214.1"/>
    <property type="gene ID" value="ENSTRUG00000012693.3"/>
</dbReference>
<dbReference type="Pfam" id="PF00620">
    <property type="entry name" value="RhoGAP"/>
    <property type="match status" value="1"/>
</dbReference>
<dbReference type="PANTHER" id="PTHR12635">
    <property type="entry name" value="RHO-GTPASE-ACTIVATING PROTEIN 6 FAMILY MEMBER"/>
    <property type="match status" value="1"/>
</dbReference>
<evidence type="ECO:0000256" key="1">
    <source>
        <dbReference type="ARBA" id="ARBA00022468"/>
    </source>
</evidence>
<dbReference type="PANTHER" id="PTHR12635:SF14">
    <property type="entry name" value="RHO GTPASE-ACTIVATING PROTEIN 6"/>
    <property type="match status" value="1"/>
</dbReference>
<organism evidence="4 5">
    <name type="scientific">Takifugu rubripes</name>
    <name type="common">Japanese pufferfish</name>
    <name type="synonym">Fugu rubripes</name>
    <dbReference type="NCBI Taxonomy" id="31033"/>
    <lineage>
        <taxon>Eukaryota</taxon>
        <taxon>Metazoa</taxon>
        <taxon>Chordata</taxon>
        <taxon>Craniata</taxon>
        <taxon>Vertebrata</taxon>
        <taxon>Euteleostomi</taxon>
        <taxon>Actinopterygii</taxon>
        <taxon>Neopterygii</taxon>
        <taxon>Teleostei</taxon>
        <taxon>Neoteleostei</taxon>
        <taxon>Acanthomorphata</taxon>
        <taxon>Eupercaria</taxon>
        <taxon>Tetraodontiformes</taxon>
        <taxon>Tetradontoidea</taxon>
        <taxon>Tetraodontidae</taxon>
        <taxon>Takifugu</taxon>
    </lineage>
</organism>
<gene>
    <name evidence="4" type="primary">arhgap6</name>
</gene>
<evidence type="ECO:0000256" key="2">
    <source>
        <dbReference type="SAM" id="MobiDB-lite"/>
    </source>
</evidence>
<dbReference type="PROSITE" id="PS50238">
    <property type="entry name" value="RHOGAP"/>
    <property type="match status" value="1"/>
</dbReference>
<dbReference type="SUPFAM" id="SSF48350">
    <property type="entry name" value="GTPase activation domain, GAP"/>
    <property type="match status" value="1"/>
</dbReference>
<feature type="compositionally biased region" description="Basic and acidic residues" evidence="2">
    <location>
        <begin position="109"/>
        <end position="133"/>
    </location>
</feature>
<reference evidence="4 5" key="1">
    <citation type="journal article" date="2011" name="Genome Biol. Evol.">
        <title>Integration of the genetic map and genome assembly of fugu facilitates insights into distinct features of genome evolution in teleosts and mammals.</title>
        <authorList>
            <person name="Kai W."/>
            <person name="Kikuchi K."/>
            <person name="Tohari S."/>
            <person name="Chew A.K."/>
            <person name="Tay A."/>
            <person name="Fujiwara A."/>
            <person name="Hosoya S."/>
            <person name="Suetake H."/>
            <person name="Naruse K."/>
            <person name="Brenner S."/>
            <person name="Suzuki Y."/>
            <person name="Venkatesh B."/>
        </authorList>
    </citation>
    <scope>NUCLEOTIDE SEQUENCE [LARGE SCALE GENOMIC DNA]</scope>
</reference>
<reference evidence="4" key="3">
    <citation type="submission" date="2025-09" db="UniProtKB">
        <authorList>
            <consortium name="Ensembl"/>
        </authorList>
    </citation>
    <scope>IDENTIFICATION</scope>
</reference>
<sequence length="298" mass="33848">MGDSVFLDRQNSYLGDFTWNSLSGRSVRLAPVDIQSLSELERARLQEVAFTRLHQDYDLGCQITMPKDGQKRKKSLRRKLDSLAKEKSKDKEFIPQAFSIPLSQVIANDRTHRQRQDSYRQDHPHREEQKDSSDLVSSILQFATKRPSNKELSSSNSSLSSTSETANESSPNTPEAAPRARRRGGMSVDSITDLDDNQSRLLEALQLSLPAETPSKKEKHRDKRLSLNPIYRQVPRVVDSCCQHIEKNGLQTVGIFRVGSSKKRVRQLSWIAHMVAMALSRNPRSPMSSHIQNNIQEI</sequence>
<name>A0A674PI52_TAKRU</name>
<evidence type="ECO:0000313" key="4">
    <source>
        <dbReference type="Ensembl" id="ENSTRUP00000085214.1"/>
    </source>
</evidence>
<dbReference type="Proteomes" id="UP000005226">
    <property type="component" value="Chromosome 8"/>
</dbReference>
<dbReference type="InterPro" id="IPR037863">
    <property type="entry name" value="RHOGAP6/36"/>
</dbReference>